<dbReference type="AlphaFoldDB" id="A0AAW1NW81"/>
<keyword evidence="9 10" id="KW-0472">Membrane</keyword>
<feature type="transmembrane region" description="Helical" evidence="10">
    <location>
        <begin position="231"/>
        <end position="254"/>
    </location>
</feature>
<gene>
    <name evidence="14" type="ORF">WJX73_007321</name>
</gene>
<feature type="transmembrane region" description="Helical" evidence="10">
    <location>
        <begin position="113"/>
        <end position="132"/>
    </location>
</feature>
<evidence type="ECO:0000256" key="5">
    <source>
        <dbReference type="ARBA" id="ARBA00022692"/>
    </source>
</evidence>
<dbReference type="GO" id="GO:0016020">
    <property type="term" value="C:membrane"/>
    <property type="evidence" value="ECO:0007669"/>
    <property type="project" value="UniProtKB-SubCell"/>
</dbReference>
<feature type="transmembrane region" description="Helical" evidence="10">
    <location>
        <begin position="414"/>
        <end position="438"/>
    </location>
</feature>
<reference evidence="14 15" key="1">
    <citation type="journal article" date="2024" name="Nat. Commun.">
        <title>Phylogenomics reveals the evolutionary origins of lichenization in chlorophyte algae.</title>
        <authorList>
            <person name="Puginier C."/>
            <person name="Libourel C."/>
            <person name="Otte J."/>
            <person name="Skaloud P."/>
            <person name="Haon M."/>
            <person name="Grisel S."/>
            <person name="Petersen M."/>
            <person name="Berrin J.G."/>
            <person name="Delaux P.M."/>
            <person name="Dal Grande F."/>
            <person name="Keller J."/>
        </authorList>
    </citation>
    <scope>NUCLEOTIDE SEQUENCE [LARGE SCALE GENOMIC DNA]</scope>
    <source>
        <strain evidence="14 15">SAG 2036</strain>
    </source>
</reference>
<sequence>MGGSEQLPASHNSHSSGPSRARSGLPRISDTPAGLFLAKQLGQSKSKWERDDDIDKEEHSRVKGSKLLANILLAYNAIGVIYGDIGTSALYVFSGVFTEPPSDPEDIVRSVSLILWTITAIVAVKYALIVLCNDDNGQGGALALFSILKRQGEMYRQDKTIDTHVSQYSMGPRKSMLNRGPSVMGSVRATDPRDASVARSMPLPALAAPPGAQGWKQRLVESVRLQKTIKVAVMIGVGLLFGDGILTPSISVVSACEGLQVRWPDVSRGVIVGVSIAILVGLFMIQRFGTTIVGHSFSPILCLWFLMNSLIGIYNIAKYEPSIFRALSPQYWFVYFLRNKEHAWKSLGGVFLCVTGAEALFADLGHFNKASIQMSWFCVVFPSLILTYLGQAAYLYHNVDQVGTAFWSSIPNGWFYFVFIVATLAAIIASQALISAVFQIAKQALVQGFLPRLAVFHTSRKHSGQVYIPLLNYSLMVLCVIVVATFQTSVKLGRAYGLAIVCDMLLTTHFTTLILLTVWKFPVIVPLAFYTVFGILEALFLSSTATKVPQGGWFSILIAGIVGSVMLLWVWGNKQKNLYLQRRGNLPLTSLITVQDPHQTDEEGKHVNQLMLKDSSTLLSRCSGVALYYSESIYGVPPVLREHVGKFPMVHTLNILLTTRHVPVPNVSLQERFLVQQLGVPGFYHVVTRYGYMDTVKQGLDFVHLCIQHILLLLFRTLQDVLDQNPTLAQKLGLADLLLPQPVLEDKDTIPTRSPLISAGSGISSHEPSIPEVKVELPAVPEGKPQAFDIDVSAVSPAAVDPVTVASPFAAAAEAGGFTQASFHPTHDAATCQAVLDAPTRMQLERVVEALQSQPWNSEVGPQHMTAYKYISTLAQEIANITQAEASQQAVYVLGRAHARLRTHSNWLRKYCMELPFQVLVTNVQADTDRAFGIPADHVCEIGLLYEV</sequence>
<evidence type="ECO:0000313" key="15">
    <source>
        <dbReference type="Proteomes" id="UP001465755"/>
    </source>
</evidence>
<evidence type="ECO:0000256" key="7">
    <source>
        <dbReference type="ARBA" id="ARBA00022989"/>
    </source>
</evidence>
<feature type="transmembrane region" description="Helical" evidence="10">
    <location>
        <begin position="67"/>
        <end position="93"/>
    </location>
</feature>
<feature type="transmembrane region" description="Helical" evidence="10">
    <location>
        <begin position="553"/>
        <end position="572"/>
    </location>
</feature>
<feature type="transmembrane region" description="Helical" evidence="10">
    <location>
        <begin position="496"/>
        <end position="516"/>
    </location>
</feature>
<dbReference type="InterPro" id="IPR053951">
    <property type="entry name" value="K_trans_N"/>
</dbReference>
<keyword evidence="7 10" id="KW-1133">Transmembrane helix</keyword>
<evidence type="ECO:0000256" key="11">
    <source>
        <dbReference type="SAM" id="MobiDB-lite"/>
    </source>
</evidence>
<feature type="transmembrane region" description="Helical" evidence="10">
    <location>
        <begin position="470"/>
        <end position="490"/>
    </location>
</feature>
<dbReference type="Pfam" id="PF22776">
    <property type="entry name" value="K_trans_C"/>
    <property type="match status" value="1"/>
</dbReference>
<evidence type="ECO:0000259" key="13">
    <source>
        <dbReference type="Pfam" id="PF22776"/>
    </source>
</evidence>
<feature type="transmembrane region" description="Helical" evidence="10">
    <location>
        <begin position="523"/>
        <end position="541"/>
    </location>
</feature>
<comment type="caution">
    <text evidence="14">The sequence shown here is derived from an EMBL/GenBank/DDBJ whole genome shotgun (WGS) entry which is preliminary data.</text>
</comment>
<dbReference type="Proteomes" id="UP001465755">
    <property type="component" value="Unassembled WGS sequence"/>
</dbReference>
<evidence type="ECO:0000256" key="4">
    <source>
        <dbReference type="ARBA" id="ARBA00022538"/>
    </source>
</evidence>
<dbReference type="PANTHER" id="PTHR30540">
    <property type="entry name" value="OSMOTIC STRESS POTASSIUM TRANSPORTER"/>
    <property type="match status" value="1"/>
</dbReference>
<evidence type="ECO:0000256" key="8">
    <source>
        <dbReference type="ARBA" id="ARBA00023065"/>
    </source>
</evidence>
<feature type="domain" description="K+ potassium transporter integral membrane" evidence="12">
    <location>
        <begin position="73"/>
        <end position="582"/>
    </location>
</feature>
<dbReference type="PANTHER" id="PTHR30540:SF83">
    <property type="entry name" value="K+ POTASSIUM TRANSPORTER"/>
    <property type="match status" value="1"/>
</dbReference>
<dbReference type="InterPro" id="IPR053952">
    <property type="entry name" value="K_trans_C"/>
</dbReference>
<evidence type="ECO:0000256" key="1">
    <source>
        <dbReference type="ARBA" id="ARBA00004141"/>
    </source>
</evidence>
<dbReference type="NCBIfam" id="TIGR00794">
    <property type="entry name" value="kup"/>
    <property type="match status" value="1"/>
</dbReference>
<dbReference type="Pfam" id="PF02705">
    <property type="entry name" value="K_trans"/>
    <property type="match status" value="1"/>
</dbReference>
<keyword evidence="6 10" id="KW-0630">Potassium</keyword>
<keyword evidence="8 10" id="KW-0406">Ion transport</keyword>
<dbReference type="InterPro" id="IPR003855">
    <property type="entry name" value="K+_transporter"/>
</dbReference>
<evidence type="ECO:0000256" key="2">
    <source>
        <dbReference type="ARBA" id="ARBA00008440"/>
    </source>
</evidence>
<keyword evidence="4 10" id="KW-0633">Potassium transport</keyword>
<evidence type="ECO:0000256" key="3">
    <source>
        <dbReference type="ARBA" id="ARBA00022448"/>
    </source>
</evidence>
<feature type="compositionally biased region" description="Polar residues" evidence="11">
    <location>
        <begin position="7"/>
        <end position="18"/>
    </location>
</feature>
<comment type="subcellular location">
    <subcellularLocation>
        <location evidence="1 10">Membrane</location>
        <topology evidence="1 10">Multi-pass membrane protein</topology>
    </subcellularLocation>
</comment>
<feature type="transmembrane region" description="Helical" evidence="10">
    <location>
        <begin position="343"/>
        <end position="362"/>
    </location>
</feature>
<evidence type="ECO:0000256" key="10">
    <source>
        <dbReference type="RuleBase" id="RU321113"/>
    </source>
</evidence>
<feature type="transmembrane region" description="Helical" evidence="10">
    <location>
        <begin position="297"/>
        <end position="317"/>
    </location>
</feature>
<keyword evidence="5 10" id="KW-0812">Transmembrane</keyword>
<keyword evidence="15" id="KW-1185">Reference proteome</keyword>
<evidence type="ECO:0000256" key="6">
    <source>
        <dbReference type="ARBA" id="ARBA00022958"/>
    </source>
</evidence>
<keyword evidence="3" id="KW-0813">Transport</keyword>
<name>A0AAW1NW81_9CHLO</name>
<evidence type="ECO:0000313" key="14">
    <source>
        <dbReference type="EMBL" id="KAK9799835.1"/>
    </source>
</evidence>
<feature type="transmembrane region" description="Helical" evidence="10">
    <location>
        <begin position="266"/>
        <end position="285"/>
    </location>
</feature>
<evidence type="ECO:0000259" key="12">
    <source>
        <dbReference type="Pfam" id="PF02705"/>
    </source>
</evidence>
<accession>A0AAW1NW81</accession>
<comment type="similarity">
    <text evidence="2 10">Belongs to the HAK/KUP transporter (TC 2.A.72.3) family.</text>
</comment>
<organism evidence="14 15">
    <name type="scientific">Symbiochloris irregularis</name>
    <dbReference type="NCBI Taxonomy" id="706552"/>
    <lineage>
        <taxon>Eukaryota</taxon>
        <taxon>Viridiplantae</taxon>
        <taxon>Chlorophyta</taxon>
        <taxon>core chlorophytes</taxon>
        <taxon>Trebouxiophyceae</taxon>
        <taxon>Trebouxiales</taxon>
        <taxon>Trebouxiaceae</taxon>
        <taxon>Symbiochloris</taxon>
    </lineage>
</organism>
<evidence type="ECO:0000256" key="9">
    <source>
        <dbReference type="ARBA" id="ARBA00023136"/>
    </source>
</evidence>
<feature type="region of interest" description="Disordered" evidence="11">
    <location>
        <begin position="1"/>
        <end position="30"/>
    </location>
</feature>
<feature type="transmembrane region" description="Helical" evidence="10">
    <location>
        <begin position="374"/>
        <end position="394"/>
    </location>
</feature>
<comment type="function">
    <text evidence="10">Potassium transporter.</text>
</comment>
<dbReference type="EMBL" id="JALJOQ010000086">
    <property type="protein sequence ID" value="KAK9799835.1"/>
    <property type="molecule type" value="Genomic_DNA"/>
</dbReference>
<feature type="domain" description="K+ potassium transporter C-terminal" evidence="13">
    <location>
        <begin position="623"/>
        <end position="706"/>
    </location>
</feature>
<dbReference type="GO" id="GO:0015079">
    <property type="term" value="F:potassium ion transmembrane transporter activity"/>
    <property type="evidence" value="ECO:0007669"/>
    <property type="project" value="UniProtKB-UniRule"/>
</dbReference>
<protein>
    <recommendedName>
        <fullName evidence="10">Potassium transporter</fullName>
    </recommendedName>
</protein>
<proteinExistence type="inferred from homology"/>